<dbReference type="SUPFAM" id="SSF81665">
    <property type="entry name" value="Calcium ATPase, transmembrane domain M"/>
    <property type="match status" value="1"/>
</dbReference>
<keyword evidence="9 18" id="KW-0812">Transmembrane</keyword>
<evidence type="ECO:0000256" key="2">
    <source>
        <dbReference type="ARBA" id="ARBA00004429"/>
    </source>
</evidence>
<keyword evidence="11" id="KW-0067">ATP-binding</keyword>
<evidence type="ECO:0000313" key="20">
    <source>
        <dbReference type="EMBL" id="TLV02436.1"/>
    </source>
</evidence>
<proteinExistence type="inferred from homology"/>
<keyword evidence="10" id="KW-0547">Nucleotide-binding</keyword>
<protein>
    <recommendedName>
        <fullName evidence="5">Magnesium-transporting ATPase, P-type 1</fullName>
        <ecNumber evidence="4">7.2.2.14</ecNumber>
    </recommendedName>
    <alternativeName>
        <fullName evidence="16">Mg(2+) transport ATPase, P-type 1</fullName>
    </alternativeName>
</protein>
<dbReference type="GO" id="GO:0016887">
    <property type="term" value="F:ATP hydrolysis activity"/>
    <property type="evidence" value="ECO:0007669"/>
    <property type="project" value="InterPro"/>
</dbReference>
<dbReference type="Gene3D" id="1.20.1110.10">
    <property type="entry name" value="Calcium-transporting ATPase, transmembrane domain"/>
    <property type="match status" value="1"/>
</dbReference>
<dbReference type="Pfam" id="PF00122">
    <property type="entry name" value="E1-E2_ATPase"/>
    <property type="match status" value="1"/>
</dbReference>
<keyword evidence="15 18" id="KW-0472">Membrane</keyword>
<comment type="catalytic activity">
    <reaction evidence="17">
        <text>Mg(2+)(out) + ATP + H2O = Mg(2+)(in) + ADP + phosphate + H(+)</text>
        <dbReference type="Rhea" id="RHEA:10260"/>
        <dbReference type="ChEBI" id="CHEBI:15377"/>
        <dbReference type="ChEBI" id="CHEBI:15378"/>
        <dbReference type="ChEBI" id="CHEBI:18420"/>
        <dbReference type="ChEBI" id="CHEBI:30616"/>
        <dbReference type="ChEBI" id="CHEBI:43474"/>
        <dbReference type="ChEBI" id="CHEBI:456216"/>
        <dbReference type="EC" id="7.2.2.14"/>
    </reaction>
</comment>
<dbReference type="OrthoDB" id="1521937at2"/>
<evidence type="ECO:0000256" key="16">
    <source>
        <dbReference type="ARBA" id="ARBA00029806"/>
    </source>
</evidence>
<reference evidence="20 21" key="1">
    <citation type="submission" date="2019-05" db="EMBL/GenBank/DDBJ databases">
        <authorList>
            <person name="Qu J.-H."/>
        </authorList>
    </citation>
    <scope>NUCLEOTIDE SEQUENCE [LARGE SCALE GENOMIC DNA]</scope>
    <source>
        <strain evidence="20 21">T17</strain>
    </source>
</reference>
<dbReference type="SFLD" id="SFLDS00003">
    <property type="entry name" value="Haloacid_Dehalogenase"/>
    <property type="match status" value="1"/>
</dbReference>
<dbReference type="SUPFAM" id="SSF56784">
    <property type="entry name" value="HAD-like"/>
    <property type="match status" value="1"/>
</dbReference>
<keyword evidence="21" id="KW-1185">Reference proteome</keyword>
<feature type="transmembrane region" description="Helical" evidence="18">
    <location>
        <begin position="642"/>
        <end position="667"/>
    </location>
</feature>
<dbReference type="InterPro" id="IPR004014">
    <property type="entry name" value="ATPase_P-typ_cation-transptr_N"/>
</dbReference>
<evidence type="ECO:0000256" key="11">
    <source>
        <dbReference type="ARBA" id="ARBA00022840"/>
    </source>
</evidence>
<feature type="transmembrane region" description="Helical" evidence="18">
    <location>
        <begin position="240"/>
        <end position="262"/>
    </location>
</feature>
<evidence type="ECO:0000313" key="21">
    <source>
        <dbReference type="Proteomes" id="UP000306402"/>
    </source>
</evidence>
<dbReference type="InterPro" id="IPR036412">
    <property type="entry name" value="HAD-like_sf"/>
</dbReference>
<gene>
    <name evidence="20" type="primary">mgtA</name>
    <name evidence="20" type="ORF">FEN17_02030</name>
</gene>
<dbReference type="SFLD" id="SFLDF00027">
    <property type="entry name" value="p-type_atpase"/>
    <property type="match status" value="1"/>
</dbReference>
<evidence type="ECO:0000256" key="15">
    <source>
        <dbReference type="ARBA" id="ARBA00023136"/>
    </source>
</evidence>
<comment type="subcellular location">
    <subcellularLocation>
        <location evidence="2">Cell inner membrane</location>
        <topology evidence="2">Multi-pass membrane protein</topology>
    </subcellularLocation>
</comment>
<comment type="similarity">
    <text evidence="3">Belongs to the cation transport ATPase (P-type) (TC 3.A.3) family. Type IIIB subfamily.</text>
</comment>
<dbReference type="InterPro" id="IPR006068">
    <property type="entry name" value="ATPase_P-typ_cation-transptr_C"/>
</dbReference>
<evidence type="ECO:0000256" key="17">
    <source>
        <dbReference type="ARBA" id="ARBA00047295"/>
    </source>
</evidence>
<dbReference type="InterPro" id="IPR059000">
    <property type="entry name" value="ATPase_P-type_domA"/>
</dbReference>
<accession>A0A5R9L1K6</accession>
<evidence type="ECO:0000256" key="4">
    <source>
        <dbReference type="ARBA" id="ARBA00012786"/>
    </source>
</evidence>
<evidence type="ECO:0000256" key="12">
    <source>
        <dbReference type="ARBA" id="ARBA00022842"/>
    </source>
</evidence>
<dbReference type="SFLD" id="SFLDG00002">
    <property type="entry name" value="C1.7:_P-type_atpase_like"/>
    <property type="match status" value="1"/>
</dbReference>
<dbReference type="AlphaFoldDB" id="A0A5R9L1K6"/>
<comment type="caution">
    <text evidence="20">The sequence shown here is derived from an EMBL/GenBank/DDBJ whole genome shotgun (WGS) entry which is preliminary data.</text>
</comment>
<dbReference type="Pfam" id="PF00690">
    <property type="entry name" value="Cation_ATPase_N"/>
    <property type="match status" value="1"/>
</dbReference>
<dbReference type="InterPro" id="IPR023299">
    <property type="entry name" value="ATPase_P-typ_cyto_dom_N"/>
</dbReference>
<sequence>MYVKNIRGLPINSILDLLESGEQGLSADLVKKRQKQSAQQTIDESDFKKGLKIFVRQFTSPLVLLLVIAVLLSAVLGEVSDTLIIFFILIITGLLSFWQELHAGKAVEKLRQMIELKSLVVRDGAQVLVNLKEIVPGDIIRLKAGDIIPADCRIMESNELHVNESSLTGESYPAEKMPGETDEQTALAKTFNCLWEGTNVVSGTATAVAVRTGKDTIFGKLATSLSETPETAFEKGIKHFGYFLLQITAALTLVIFAINIYFHKPLLDSLLFSLALAVGMAPELLPAIMTVSMSSGASRMLKKKVIVKKLSSIFNFGEVNVLCSDKTGTITEGTVCVKDFVNVYGKPDEEVRMFAYLNASMQQGFSNPVDEAICKLKVDTKTYAKVDEIPYDFIRKRLSILISHQNSKSIISKGALTNILEVCSFINAETGDLQALDEKTRAAINDRFEAYSKEGYRVLGIASKTFQGEKIGRDDENAMTFMGYLLLEDPLKESSTASIKRLGGMNVQFKIITGDNRYAAAQIAQKLGINAPQVLTGDELNKMSPEALQIRVLKTDVFSEIEPHQKVRIVKALQLAKQVVAYIGDGINDVTAINAADAGISTSNAVDAAKQAADFVLLEKDLSVLADGIEEGRKSFANSMKYIFITTGATFGNMFSVAAASLLLPFLPMLPKQILLTNFITDLPALAIASDNVDQAQLASPGKWDMKLIRNFMMVFGLHSSIFDILTFYVLYFHFELTGAAFRTGWFLESVITELLILLVIRTQAPFIKSKPGKALLLITLFSLTLALILPWSPVAQTLGLMAVPARQMLILSGILILYMMSADWLKILFFKFHKS</sequence>
<dbReference type="InterPro" id="IPR006415">
    <property type="entry name" value="P-type_ATPase_IIIB"/>
</dbReference>
<keyword evidence="13" id="KW-1278">Translocase</keyword>
<feature type="transmembrane region" description="Helical" evidence="18">
    <location>
        <begin position="775"/>
        <end position="794"/>
    </location>
</feature>
<dbReference type="NCBIfam" id="TIGR01494">
    <property type="entry name" value="ATPase_P-type"/>
    <property type="match status" value="2"/>
</dbReference>
<dbReference type="GO" id="GO:0005886">
    <property type="term" value="C:plasma membrane"/>
    <property type="evidence" value="ECO:0007669"/>
    <property type="project" value="UniProtKB-SubCell"/>
</dbReference>
<dbReference type="InterPro" id="IPR001757">
    <property type="entry name" value="P_typ_ATPase"/>
</dbReference>
<evidence type="ECO:0000256" key="10">
    <source>
        <dbReference type="ARBA" id="ARBA00022741"/>
    </source>
</evidence>
<dbReference type="Gene3D" id="2.70.150.10">
    <property type="entry name" value="Calcium-transporting ATPase, cytoplasmic transduction domain A"/>
    <property type="match status" value="1"/>
</dbReference>
<dbReference type="Gene3D" id="3.40.50.1000">
    <property type="entry name" value="HAD superfamily/HAD-like"/>
    <property type="match status" value="1"/>
</dbReference>
<feature type="transmembrane region" description="Helical" evidence="18">
    <location>
        <begin position="711"/>
        <end position="732"/>
    </location>
</feature>
<comment type="function">
    <text evidence="1">Mediates magnesium influx to the cytosol.</text>
</comment>
<dbReference type="SUPFAM" id="SSF81660">
    <property type="entry name" value="Metal cation-transporting ATPase, ATP-binding domain N"/>
    <property type="match status" value="1"/>
</dbReference>
<dbReference type="InterPro" id="IPR023214">
    <property type="entry name" value="HAD_sf"/>
</dbReference>
<evidence type="ECO:0000256" key="8">
    <source>
        <dbReference type="ARBA" id="ARBA00022553"/>
    </source>
</evidence>
<dbReference type="InterPro" id="IPR023298">
    <property type="entry name" value="ATPase_P-typ_TM_dom_sf"/>
</dbReference>
<evidence type="ECO:0000259" key="19">
    <source>
        <dbReference type="SMART" id="SM00831"/>
    </source>
</evidence>
<evidence type="ECO:0000256" key="13">
    <source>
        <dbReference type="ARBA" id="ARBA00022967"/>
    </source>
</evidence>
<keyword evidence="20" id="KW-0378">Hydrolase</keyword>
<dbReference type="PRINTS" id="PR01836">
    <property type="entry name" value="MGATPASE"/>
</dbReference>
<feature type="domain" description="Cation-transporting P-type ATPase N-terminal" evidence="19">
    <location>
        <begin position="5"/>
        <end position="78"/>
    </location>
</feature>
<evidence type="ECO:0000256" key="7">
    <source>
        <dbReference type="ARBA" id="ARBA00022519"/>
    </source>
</evidence>
<evidence type="ECO:0000256" key="6">
    <source>
        <dbReference type="ARBA" id="ARBA00022475"/>
    </source>
</evidence>
<dbReference type="SUPFAM" id="SSF81653">
    <property type="entry name" value="Calcium ATPase, transduction domain A"/>
    <property type="match status" value="1"/>
</dbReference>
<evidence type="ECO:0000256" key="9">
    <source>
        <dbReference type="ARBA" id="ARBA00022692"/>
    </source>
</evidence>
<keyword evidence="7" id="KW-0997">Cell inner membrane</keyword>
<feature type="transmembrane region" description="Helical" evidence="18">
    <location>
        <begin position="83"/>
        <end position="101"/>
    </location>
</feature>
<dbReference type="GO" id="GO:0005524">
    <property type="term" value="F:ATP binding"/>
    <property type="evidence" value="ECO:0007669"/>
    <property type="project" value="UniProtKB-KW"/>
</dbReference>
<evidence type="ECO:0000256" key="18">
    <source>
        <dbReference type="SAM" id="Phobius"/>
    </source>
</evidence>
<feature type="transmembrane region" description="Helical" evidence="18">
    <location>
        <begin position="806"/>
        <end position="826"/>
    </location>
</feature>
<keyword evidence="6" id="KW-1003">Cell membrane</keyword>
<feature type="transmembrane region" description="Helical" evidence="18">
    <location>
        <begin position="274"/>
        <end position="294"/>
    </location>
</feature>
<dbReference type="Pfam" id="PF08282">
    <property type="entry name" value="Hydrolase_3"/>
    <property type="match status" value="1"/>
</dbReference>
<dbReference type="RefSeq" id="WP_138363646.1">
    <property type="nucleotide sequence ID" value="NZ_VCEJ01000002.1"/>
</dbReference>
<evidence type="ECO:0000256" key="5">
    <source>
        <dbReference type="ARBA" id="ARBA00013555"/>
    </source>
</evidence>
<evidence type="ECO:0000256" key="14">
    <source>
        <dbReference type="ARBA" id="ARBA00022989"/>
    </source>
</evidence>
<dbReference type="NCBIfam" id="TIGR01524">
    <property type="entry name" value="ATPase-IIIB_Mg"/>
    <property type="match status" value="1"/>
</dbReference>
<feature type="transmembrane region" description="Helical" evidence="18">
    <location>
        <begin position="58"/>
        <end position="77"/>
    </location>
</feature>
<dbReference type="Pfam" id="PF13246">
    <property type="entry name" value="Cation_ATPase"/>
    <property type="match status" value="1"/>
</dbReference>
<dbReference type="PROSITE" id="PS00154">
    <property type="entry name" value="ATPASE_E1_E2"/>
    <property type="match status" value="1"/>
</dbReference>
<dbReference type="EMBL" id="VCEJ01000002">
    <property type="protein sequence ID" value="TLV02436.1"/>
    <property type="molecule type" value="Genomic_DNA"/>
</dbReference>
<dbReference type="InterPro" id="IPR018303">
    <property type="entry name" value="ATPase_P-typ_P_site"/>
</dbReference>
<dbReference type="Proteomes" id="UP000306402">
    <property type="component" value="Unassembled WGS sequence"/>
</dbReference>
<dbReference type="InterPro" id="IPR008250">
    <property type="entry name" value="ATPase_P-typ_transduc_dom_A_sf"/>
</dbReference>
<dbReference type="Pfam" id="PF00689">
    <property type="entry name" value="Cation_ATPase_C"/>
    <property type="match status" value="1"/>
</dbReference>
<evidence type="ECO:0000256" key="1">
    <source>
        <dbReference type="ARBA" id="ARBA00003954"/>
    </source>
</evidence>
<keyword evidence="14 18" id="KW-1133">Transmembrane helix</keyword>
<dbReference type="PANTHER" id="PTHR42861">
    <property type="entry name" value="CALCIUM-TRANSPORTING ATPASE"/>
    <property type="match status" value="1"/>
</dbReference>
<organism evidence="20 21">
    <name type="scientific">Dyadobacter luticola</name>
    <dbReference type="NCBI Taxonomy" id="1979387"/>
    <lineage>
        <taxon>Bacteria</taxon>
        <taxon>Pseudomonadati</taxon>
        <taxon>Bacteroidota</taxon>
        <taxon>Cytophagia</taxon>
        <taxon>Cytophagales</taxon>
        <taxon>Spirosomataceae</taxon>
        <taxon>Dyadobacter</taxon>
    </lineage>
</organism>
<keyword evidence="12" id="KW-0460">Magnesium</keyword>
<dbReference type="GO" id="GO:0015444">
    <property type="term" value="F:P-type magnesium transporter activity"/>
    <property type="evidence" value="ECO:0007669"/>
    <property type="project" value="UniProtKB-EC"/>
</dbReference>
<keyword evidence="8" id="KW-0597">Phosphoprotein</keyword>
<dbReference type="Gene3D" id="3.40.1110.10">
    <property type="entry name" value="Calcium-transporting ATPase, cytoplasmic domain N"/>
    <property type="match status" value="1"/>
</dbReference>
<dbReference type="InterPro" id="IPR044492">
    <property type="entry name" value="P_typ_ATPase_HD_dom"/>
</dbReference>
<name>A0A5R9L1K6_9BACT</name>
<dbReference type="SMART" id="SM00831">
    <property type="entry name" value="Cation_ATPase_N"/>
    <property type="match status" value="1"/>
</dbReference>
<dbReference type="EC" id="7.2.2.14" evidence="4"/>
<evidence type="ECO:0000256" key="3">
    <source>
        <dbReference type="ARBA" id="ARBA00008746"/>
    </source>
</evidence>